<dbReference type="EMBL" id="LATX01002201">
    <property type="protein sequence ID" value="KTB32888.1"/>
    <property type="molecule type" value="Genomic_DNA"/>
</dbReference>
<name>A0A0W0F9C0_MONRR</name>
<protein>
    <submittedName>
        <fullName evidence="1">Uncharacterized protein</fullName>
    </submittedName>
</protein>
<dbReference type="AlphaFoldDB" id="A0A0W0F9C0"/>
<comment type="caution">
    <text evidence="1">The sequence shown here is derived from an EMBL/GenBank/DDBJ whole genome shotgun (WGS) entry which is preliminary data.</text>
</comment>
<gene>
    <name evidence="1" type="ORF">WG66_14534</name>
</gene>
<dbReference type="Proteomes" id="UP000054988">
    <property type="component" value="Unassembled WGS sequence"/>
</dbReference>
<proteinExistence type="predicted"/>
<evidence type="ECO:0000313" key="1">
    <source>
        <dbReference type="EMBL" id="KTB32888.1"/>
    </source>
</evidence>
<accession>A0A0W0F9C0</accession>
<organism evidence="1 2">
    <name type="scientific">Moniliophthora roreri</name>
    <name type="common">Frosty pod rot fungus</name>
    <name type="synonym">Monilia roreri</name>
    <dbReference type="NCBI Taxonomy" id="221103"/>
    <lineage>
        <taxon>Eukaryota</taxon>
        <taxon>Fungi</taxon>
        <taxon>Dikarya</taxon>
        <taxon>Basidiomycota</taxon>
        <taxon>Agaricomycotina</taxon>
        <taxon>Agaricomycetes</taxon>
        <taxon>Agaricomycetidae</taxon>
        <taxon>Agaricales</taxon>
        <taxon>Marasmiineae</taxon>
        <taxon>Marasmiaceae</taxon>
        <taxon>Moniliophthora</taxon>
    </lineage>
</organism>
<evidence type="ECO:0000313" key="2">
    <source>
        <dbReference type="Proteomes" id="UP000054988"/>
    </source>
</evidence>
<sequence>MENPLQCFIQPIEHRIKFDRMGFSK</sequence>
<reference evidence="1 2" key="1">
    <citation type="submission" date="2015-12" db="EMBL/GenBank/DDBJ databases">
        <title>Draft genome sequence of Moniliophthora roreri, the causal agent of frosty pod rot of cacao.</title>
        <authorList>
            <person name="Aime M.C."/>
            <person name="Diaz-Valderrama J.R."/>
            <person name="Kijpornyongpan T."/>
            <person name="Phillips-Mora W."/>
        </authorList>
    </citation>
    <scope>NUCLEOTIDE SEQUENCE [LARGE SCALE GENOMIC DNA]</scope>
    <source>
        <strain evidence="1 2">MCA 2952</strain>
    </source>
</reference>